<evidence type="ECO:0000313" key="3">
    <source>
        <dbReference type="Proteomes" id="UP001215231"/>
    </source>
</evidence>
<feature type="chain" id="PRO_5046526623" description="Porin" evidence="1">
    <location>
        <begin position="34"/>
        <end position="413"/>
    </location>
</feature>
<feature type="signal peptide" evidence="1">
    <location>
        <begin position="1"/>
        <end position="33"/>
    </location>
</feature>
<dbReference type="EMBL" id="CP059693">
    <property type="protein sequence ID" value="WDE11372.1"/>
    <property type="molecule type" value="Genomic_DNA"/>
</dbReference>
<protein>
    <recommendedName>
        <fullName evidence="4">Porin</fullName>
    </recommendedName>
</protein>
<keyword evidence="3" id="KW-1185">Reference proteome</keyword>
<keyword evidence="1" id="KW-0732">Signal</keyword>
<evidence type="ECO:0008006" key="4">
    <source>
        <dbReference type="Google" id="ProtNLM"/>
    </source>
</evidence>
<dbReference type="RefSeq" id="WP_274051528.1">
    <property type="nucleotide sequence ID" value="NZ_CP059693.1"/>
</dbReference>
<organism evidence="2 3">
    <name type="scientific">Thalassomonas haliotis</name>
    <dbReference type="NCBI Taxonomy" id="485448"/>
    <lineage>
        <taxon>Bacteria</taxon>
        <taxon>Pseudomonadati</taxon>
        <taxon>Pseudomonadota</taxon>
        <taxon>Gammaproteobacteria</taxon>
        <taxon>Alteromonadales</taxon>
        <taxon>Colwelliaceae</taxon>
        <taxon>Thalassomonas</taxon>
    </lineage>
</organism>
<dbReference type="Proteomes" id="UP001215231">
    <property type="component" value="Chromosome"/>
</dbReference>
<dbReference type="SUPFAM" id="SSF56935">
    <property type="entry name" value="Porins"/>
    <property type="match status" value="1"/>
</dbReference>
<evidence type="ECO:0000256" key="1">
    <source>
        <dbReference type="SAM" id="SignalP"/>
    </source>
</evidence>
<proteinExistence type="predicted"/>
<sequence>MRKRNHQVNRLTGNTSKALGLALVLTCSNMSFAGQEVLNKAEQFFDKVAISGYLSQGIQSVEADDGAFDFEDSNMSAGFNRFRYALGFDVQLNDQVTAFIELSEEPDDFGVDYTPHVDLALINVALNEQLTVQLGTIVTVLFNFRGYSDGAVVQGNPLIGNSPADMVTAAEGMKLIGNYGDFHWDLGVSSSDFGESFGGDRGLTYLARGSYDVNAHFSLGFGLASSRHGDQVRNGSSDIIRAGLYQGDGDNYRFRSSDTGGIRNTHAGLIPGLDSTALHIDGQYQGEQTTIRLWAGQVKDDFSFADSNGLATVASLSQGFIEQESEMRFIGLEASYYFTEKLYAASRYVLVENRAEGISRDEHLSRSQLGIGYFYRDNMLLKAELVSQVEQENSAGQIGDDWQGVMMEMSFIF</sequence>
<name>A0ABY7VCI4_9GAMM</name>
<reference evidence="2 3" key="1">
    <citation type="journal article" date="2022" name="Mar. Drugs">
        <title>Bioassay-Guided Fractionation Leads to the Detection of Cholic Acid Generated by the Rare Thalassomonas sp.</title>
        <authorList>
            <person name="Pheiffer F."/>
            <person name="Schneider Y.K."/>
            <person name="Hansen E.H."/>
            <person name="Andersen J.H."/>
            <person name="Isaksson J."/>
            <person name="Busche T."/>
            <person name="R C."/>
            <person name="Kalinowski J."/>
            <person name="Zyl L.V."/>
            <person name="Trindade M."/>
        </authorList>
    </citation>
    <scope>NUCLEOTIDE SEQUENCE [LARGE SCALE GENOMIC DNA]</scope>
    <source>
        <strain evidence="2 3">A5K-61T</strain>
    </source>
</reference>
<evidence type="ECO:0000313" key="2">
    <source>
        <dbReference type="EMBL" id="WDE11372.1"/>
    </source>
</evidence>
<accession>A0ABY7VCI4</accession>
<gene>
    <name evidence="2" type="ORF">H3N35_24650</name>
</gene>